<dbReference type="PRINTS" id="PR00081">
    <property type="entry name" value="GDHRDH"/>
</dbReference>
<evidence type="ECO:0000313" key="4">
    <source>
        <dbReference type="EMBL" id="SCW02201.1"/>
    </source>
</evidence>
<keyword evidence="2" id="KW-0521">NADP</keyword>
<dbReference type="GO" id="GO:0050664">
    <property type="term" value="F:oxidoreductase activity, acting on NAD(P)H, oxygen as acceptor"/>
    <property type="evidence" value="ECO:0007669"/>
    <property type="project" value="TreeGrafter"/>
</dbReference>
<proteinExistence type="inferred from homology"/>
<dbReference type="PANTHER" id="PTHR43008:SF13">
    <property type="entry name" value="L-XYLULOSE REDUCTASE-RELATED"/>
    <property type="match status" value="1"/>
</dbReference>
<keyword evidence="3" id="KW-0560">Oxidoreductase</keyword>
<dbReference type="EMBL" id="LT598490">
    <property type="protein sequence ID" value="SCW02201.1"/>
    <property type="molecule type" value="Genomic_DNA"/>
</dbReference>
<dbReference type="Gene3D" id="3.40.50.720">
    <property type="entry name" value="NAD(P)-binding Rossmann-like Domain"/>
    <property type="match status" value="1"/>
</dbReference>
<sequence>MPETIATSLKTPQQPPKLPENVMDMFSLKGKVASVSGASSGIGYEVAIAFAQAGADVAMWYNSNPAITEEVDELSKKYGVKIRAYQCAVTDSKQVAATIDQILKDFGGHIDIMVANAGVAWTEGPMLEFSERDEDACDKAWEKVVEVDMNGIYRVAKHIGKVFKKQGHGSMVITASMSAHIVNVPQLQAVYNAAKAGVLHMSKSLAIEWAGFARVNSVSPGYVATELSNFAEKDQKDKWHALTPMGREALPREMVGAYLYLASDASTYTTGSDIIVDGGYCCM</sequence>
<evidence type="ECO:0000256" key="3">
    <source>
        <dbReference type="ARBA" id="ARBA00023002"/>
    </source>
</evidence>
<dbReference type="InterPro" id="IPR036291">
    <property type="entry name" value="NAD(P)-bd_dom_sf"/>
</dbReference>
<dbReference type="CDD" id="cd05352">
    <property type="entry name" value="MDH-like_SDR_c"/>
    <property type="match status" value="1"/>
</dbReference>
<dbReference type="GO" id="GO:0005975">
    <property type="term" value="P:carbohydrate metabolic process"/>
    <property type="evidence" value="ECO:0007669"/>
    <property type="project" value="UniProtKB-ARBA"/>
</dbReference>
<dbReference type="STRING" id="4955.A0A1G4ME45"/>
<evidence type="ECO:0000256" key="1">
    <source>
        <dbReference type="ARBA" id="ARBA00006484"/>
    </source>
</evidence>
<dbReference type="Pfam" id="PF13561">
    <property type="entry name" value="adh_short_C2"/>
    <property type="match status" value="1"/>
</dbReference>
<dbReference type="OMA" id="VAITYER"/>
<accession>A0A1G4ME45</accession>
<dbReference type="FunFam" id="3.40.50.720:FF:000090">
    <property type="entry name" value="NADP-dependent mannitol dehydrogenase"/>
    <property type="match status" value="1"/>
</dbReference>
<dbReference type="SUPFAM" id="SSF51735">
    <property type="entry name" value="NAD(P)-binding Rossmann-fold domains"/>
    <property type="match status" value="1"/>
</dbReference>
<dbReference type="PRINTS" id="PR00080">
    <property type="entry name" value="SDRFAMILY"/>
</dbReference>
<dbReference type="PANTHER" id="PTHR43008">
    <property type="entry name" value="BENZIL REDUCTASE"/>
    <property type="match status" value="1"/>
</dbReference>
<dbReference type="InterPro" id="IPR020904">
    <property type="entry name" value="Sc_DH/Rdtase_CS"/>
</dbReference>
<dbReference type="PROSITE" id="PS00061">
    <property type="entry name" value="ADH_SHORT"/>
    <property type="match status" value="1"/>
</dbReference>
<protein>
    <submittedName>
        <fullName evidence="4">LAFE_0F01200g1_1</fullName>
    </submittedName>
</protein>
<organism evidence="4 5">
    <name type="scientific">Lachancea fermentati</name>
    <name type="common">Zygosaccharomyces fermentati</name>
    <dbReference type="NCBI Taxonomy" id="4955"/>
    <lineage>
        <taxon>Eukaryota</taxon>
        <taxon>Fungi</taxon>
        <taxon>Dikarya</taxon>
        <taxon>Ascomycota</taxon>
        <taxon>Saccharomycotina</taxon>
        <taxon>Saccharomycetes</taxon>
        <taxon>Saccharomycetales</taxon>
        <taxon>Saccharomycetaceae</taxon>
        <taxon>Lachancea</taxon>
    </lineage>
</organism>
<dbReference type="GO" id="GO:0044281">
    <property type="term" value="P:small molecule metabolic process"/>
    <property type="evidence" value="ECO:0007669"/>
    <property type="project" value="UniProtKB-ARBA"/>
</dbReference>
<keyword evidence="5" id="KW-1185">Reference proteome</keyword>
<evidence type="ECO:0000256" key="2">
    <source>
        <dbReference type="ARBA" id="ARBA00022857"/>
    </source>
</evidence>
<name>A0A1G4ME45_LACFM</name>
<dbReference type="InterPro" id="IPR002347">
    <property type="entry name" value="SDR_fam"/>
</dbReference>
<dbReference type="GO" id="GO:0050085">
    <property type="term" value="F:mannitol 2-dehydrogenase (NADP+) activity"/>
    <property type="evidence" value="ECO:0007669"/>
    <property type="project" value="UniProtKB-ARBA"/>
</dbReference>
<gene>
    <name evidence="4" type="ORF">LAFE_0F01200G</name>
</gene>
<evidence type="ECO:0000313" key="5">
    <source>
        <dbReference type="Proteomes" id="UP000190831"/>
    </source>
</evidence>
<reference evidence="5" key="1">
    <citation type="submission" date="2016-03" db="EMBL/GenBank/DDBJ databases">
        <authorList>
            <person name="Devillers H."/>
        </authorList>
    </citation>
    <scope>NUCLEOTIDE SEQUENCE [LARGE SCALE GENOMIC DNA]</scope>
</reference>
<dbReference type="OrthoDB" id="1888931at2759"/>
<dbReference type="Proteomes" id="UP000190831">
    <property type="component" value="Chromosome F"/>
</dbReference>
<dbReference type="AlphaFoldDB" id="A0A1G4ME45"/>
<comment type="similarity">
    <text evidence="1">Belongs to the short-chain dehydrogenases/reductases (SDR) family.</text>
</comment>